<name>B4VNS2_9CYAN</name>
<dbReference type="HOGENOM" id="CLU_1841692_0_0_3"/>
<protein>
    <submittedName>
        <fullName evidence="1">Uncharacterized protein</fullName>
    </submittedName>
</protein>
<evidence type="ECO:0000313" key="1">
    <source>
        <dbReference type="EMBL" id="EDX76273.1"/>
    </source>
</evidence>
<dbReference type="Proteomes" id="UP000003835">
    <property type="component" value="Unassembled WGS sequence"/>
</dbReference>
<keyword evidence="2" id="KW-1185">Reference proteome</keyword>
<proteinExistence type="predicted"/>
<dbReference type="STRING" id="118168.MC7420_4529"/>
<sequence length="139" mass="15142">MLPSLPPPKITPNLGEGRLFSHFTNAEGVTGITGIVGDSLDIGQQVIVSELRFEQGENNYLAWESGSIFVTELGVDATERQLNDIGIFGDKQNWAIQFSEETALVSNGIRVTGVMSSRSIFCIPGNTLLRGTFLVTRIR</sequence>
<dbReference type="EMBL" id="DS989846">
    <property type="protein sequence ID" value="EDX76273.1"/>
    <property type="molecule type" value="Genomic_DNA"/>
</dbReference>
<evidence type="ECO:0000313" key="2">
    <source>
        <dbReference type="Proteomes" id="UP000003835"/>
    </source>
</evidence>
<gene>
    <name evidence="1" type="ORF">MC7420_4529</name>
</gene>
<organism evidence="1 2">
    <name type="scientific">Coleofasciculus chthonoplastes PCC 7420</name>
    <dbReference type="NCBI Taxonomy" id="118168"/>
    <lineage>
        <taxon>Bacteria</taxon>
        <taxon>Bacillati</taxon>
        <taxon>Cyanobacteriota</taxon>
        <taxon>Cyanophyceae</taxon>
        <taxon>Coleofasciculales</taxon>
        <taxon>Coleofasciculaceae</taxon>
        <taxon>Coleofasciculus</taxon>
    </lineage>
</organism>
<dbReference type="AlphaFoldDB" id="B4VNS2"/>
<accession>B4VNS2</accession>
<reference evidence="1 2" key="1">
    <citation type="submission" date="2008-07" db="EMBL/GenBank/DDBJ databases">
        <authorList>
            <person name="Tandeau de Marsac N."/>
            <person name="Ferriera S."/>
            <person name="Johnson J."/>
            <person name="Kravitz S."/>
            <person name="Beeson K."/>
            <person name="Sutton G."/>
            <person name="Rogers Y.-H."/>
            <person name="Friedman R."/>
            <person name="Frazier M."/>
            <person name="Venter J.C."/>
        </authorList>
    </citation>
    <scope>NUCLEOTIDE SEQUENCE [LARGE SCALE GENOMIC DNA]</scope>
    <source>
        <strain evidence="1 2">PCC 7420</strain>
    </source>
</reference>